<proteinExistence type="predicted"/>
<evidence type="ECO:0000313" key="2">
    <source>
        <dbReference type="Proteomes" id="UP000611762"/>
    </source>
</evidence>
<reference evidence="1" key="1">
    <citation type="submission" date="2020-08" db="EMBL/GenBank/DDBJ databases">
        <title>Genome public.</title>
        <authorList>
            <person name="Liu C."/>
            <person name="Sun Q."/>
        </authorList>
    </citation>
    <scope>NUCLEOTIDE SEQUENCE</scope>
    <source>
        <strain evidence="1">H8</strain>
    </source>
</reference>
<protein>
    <submittedName>
        <fullName evidence="1">Uncharacterized protein</fullName>
    </submittedName>
</protein>
<dbReference type="Proteomes" id="UP000611762">
    <property type="component" value="Unassembled WGS sequence"/>
</dbReference>
<dbReference type="RefSeq" id="WP_249310898.1">
    <property type="nucleotide sequence ID" value="NZ_JACRSU010000001.1"/>
</dbReference>
<dbReference type="EMBL" id="JACRSU010000001">
    <property type="protein sequence ID" value="MBC8539685.1"/>
    <property type="molecule type" value="Genomic_DNA"/>
</dbReference>
<sequence length="191" mass="21277">MQASTLYQSIYTYFGDTTPLLADCGALCGKACCGGDSGNSDGRFNNADSLCDSSEETGMYLFPGEKPLFLNRPGFQVVPSEFVYGGKRADLLLCSGLCRRSARPLSCRIFPLIPYFRENAGLKIIIDPRAYSLCPLTEKEAYPFLNPSFQRKTESVFRLLLKFSEVRAFLEGLSDILDDYLKFEPKGAIRI</sequence>
<dbReference type="AlphaFoldDB" id="A0A926DM86"/>
<organism evidence="1 2">
    <name type="scientific">Congzhengia minquanensis</name>
    <dbReference type="NCBI Taxonomy" id="2763657"/>
    <lineage>
        <taxon>Bacteria</taxon>
        <taxon>Bacillati</taxon>
        <taxon>Bacillota</taxon>
        <taxon>Clostridia</taxon>
        <taxon>Eubacteriales</taxon>
        <taxon>Oscillospiraceae</taxon>
        <taxon>Congzhengia</taxon>
    </lineage>
</organism>
<name>A0A926DM86_9FIRM</name>
<evidence type="ECO:0000313" key="1">
    <source>
        <dbReference type="EMBL" id="MBC8539685.1"/>
    </source>
</evidence>
<comment type="caution">
    <text evidence="1">The sequence shown here is derived from an EMBL/GenBank/DDBJ whole genome shotgun (WGS) entry which is preliminary data.</text>
</comment>
<accession>A0A926DM86</accession>
<keyword evidence="2" id="KW-1185">Reference proteome</keyword>
<gene>
    <name evidence="1" type="ORF">H8698_01690</name>
</gene>